<gene>
    <name evidence="2" type="ORF">PSACC_00069</name>
</gene>
<proteinExistence type="predicted"/>
<comment type="caution">
    <text evidence="2">The sequence shown here is derived from an EMBL/GenBank/DDBJ whole genome shotgun (WGS) entry which is preliminary data.</text>
</comment>
<organism evidence="2 3">
    <name type="scientific">Paramicrosporidium saccamoebae</name>
    <dbReference type="NCBI Taxonomy" id="1246581"/>
    <lineage>
        <taxon>Eukaryota</taxon>
        <taxon>Fungi</taxon>
        <taxon>Fungi incertae sedis</taxon>
        <taxon>Cryptomycota</taxon>
        <taxon>Cryptomycota incertae sedis</taxon>
        <taxon>Paramicrosporidium</taxon>
    </lineage>
</organism>
<feature type="transmembrane region" description="Helical" evidence="1">
    <location>
        <begin position="208"/>
        <end position="226"/>
    </location>
</feature>
<feature type="transmembrane region" description="Helical" evidence="1">
    <location>
        <begin position="141"/>
        <end position="159"/>
    </location>
</feature>
<feature type="transmembrane region" description="Helical" evidence="1">
    <location>
        <begin position="171"/>
        <end position="196"/>
    </location>
</feature>
<keyword evidence="1" id="KW-0812">Transmembrane</keyword>
<keyword evidence="1" id="KW-0472">Membrane</keyword>
<sequence length="345" mass="39353">MVALYLIYLVLRRIRGKTHHRSKADRPAWIGALILAGSTWIVSNLTLAGVISFAPEDEYSCTYLTFLGSHMAYIFWLALVLYKLVRKFWQLRLVGKKPPHALLAIFLLVIPYIVLLGVASYYSPSKRDEFDICHVEVNWQWPVFMALVLYLLLFAFLVAKIQKTIGEHHEIIRYTIFLATSFVFPLAELIVCMTSIDESIVAHRCLLTLVVLIVLGNMGHIFILVLRGRYAKTAGILPQDTLRELPAMSISSLSSTPIVDVLNTTLTDSPLELLSIPANLPPMLQRPRREGELMPEFERFVEGLPEDLAREVDRNRGYFAYKTRPRTRTVVEFDIDKAESYVNPD</sequence>
<accession>A0A2H9TQT0</accession>
<name>A0A2H9TQT0_9FUNG</name>
<feature type="transmembrane region" description="Helical" evidence="1">
    <location>
        <begin position="63"/>
        <end position="82"/>
    </location>
</feature>
<feature type="transmembrane region" description="Helical" evidence="1">
    <location>
        <begin position="28"/>
        <end position="51"/>
    </location>
</feature>
<reference evidence="2 3" key="1">
    <citation type="submission" date="2016-10" db="EMBL/GenBank/DDBJ databases">
        <title>The genome of Paramicrosporidium saccamoebae is the missing link in understanding Cryptomycota and Microsporidia evolution.</title>
        <authorList>
            <person name="Quandt C.A."/>
            <person name="Beaudet D."/>
            <person name="Corsaro D."/>
            <person name="Michel R."/>
            <person name="Corradi N."/>
            <person name="James T."/>
        </authorList>
    </citation>
    <scope>NUCLEOTIDE SEQUENCE [LARGE SCALE GENOMIC DNA]</scope>
    <source>
        <strain evidence="2 3">KSL3</strain>
    </source>
</reference>
<feature type="transmembrane region" description="Helical" evidence="1">
    <location>
        <begin position="102"/>
        <end position="121"/>
    </location>
</feature>
<evidence type="ECO:0000256" key="1">
    <source>
        <dbReference type="SAM" id="Phobius"/>
    </source>
</evidence>
<protein>
    <submittedName>
        <fullName evidence="2">Uncharacterized protein</fullName>
    </submittedName>
</protein>
<dbReference type="AlphaFoldDB" id="A0A2H9TQT0"/>
<keyword evidence="3" id="KW-1185">Reference proteome</keyword>
<evidence type="ECO:0000313" key="3">
    <source>
        <dbReference type="Proteomes" id="UP000240830"/>
    </source>
</evidence>
<dbReference type="EMBL" id="MTSL01000007">
    <property type="protein sequence ID" value="PJF20113.1"/>
    <property type="molecule type" value="Genomic_DNA"/>
</dbReference>
<dbReference type="Proteomes" id="UP000240830">
    <property type="component" value="Unassembled WGS sequence"/>
</dbReference>
<evidence type="ECO:0000313" key="2">
    <source>
        <dbReference type="EMBL" id="PJF20113.1"/>
    </source>
</evidence>
<keyword evidence="1" id="KW-1133">Transmembrane helix</keyword>